<name>A0A383VXV8_TETOB</name>
<proteinExistence type="inferred from homology"/>
<dbReference type="Gene3D" id="3.60.15.10">
    <property type="entry name" value="Ribonuclease Z/Hydroxyacylglutathione hydrolase-like"/>
    <property type="match status" value="1"/>
</dbReference>
<dbReference type="SMART" id="SM01027">
    <property type="entry name" value="Beta-Casp"/>
    <property type="match status" value="1"/>
</dbReference>
<dbReference type="SUPFAM" id="SSF56281">
    <property type="entry name" value="Metallo-hydrolase/oxidoreductase"/>
    <property type="match status" value="1"/>
</dbReference>
<evidence type="ECO:0000256" key="4">
    <source>
        <dbReference type="ARBA" id="ARBA00023242"/>
    </source>
</evidence>
<evidence type="ECO:0000313" key="8">
    <source>
        <dbReference type="EMBL" id="SZX69594.1"/>
    </source>
</evidence>
<dbReference type="CDD" id="cd16291">
    <property type="entry name" value="INTS11-like_MBL-fold"/>
    <property type="match status" value="1"/>
</dbReference>
<dbReference type="Proteomes" id="UP000256970">
    <property type="component" value="Unassembled WGS sequence"/>
</dbReference>
<evidence type="ECO:0000256" key="5">
    <source>
        <dbReference type="SAM" id="MobiDB-lite"/>
    </source>
</evidence>
<dbReference type="InterPro" id="IPR050698">
    <property type="entry name" value="MBL"/>
</dbReference>
<dbReference type="SMART" id="SM00849">
    <property type="entry name" value="Lactamase_B"/>
    <property type="match status" value="1"/>
</dbReference>
<dbReference type="AlphaFoldDB" id="A0A383VXV8"/>
<feature type="compositionally biased region" description="Low complexity" evidence="5">
    <location>
        <begin position="566"/>
        <end position="589"/>
    </location>
</feature>
<protein>
    <recommendedName>
        <fullName evidence="10">Beta-Casp domain-containing protein</fullName>
    </recommendedName>
</protein>
<keyword evidence="3" id="KW-0378">Hydrolase</keyword>
<reference evidence="8 9" key="1">
    <citation type="submission" date="2016-10" db="EMBL/GenBank/DDBJ databases">
        <authorList>
            <person name="Cai Z."/>
        </authorList>
    </citation>
    <scope>NUCLEOTIDE SEQUENCE [LARGE SCALE GENOMIC DNA]</scope>
</reference>
<dbReference type="InterPro" id="IPR041897">
    <property type="entry name" value="INTS11-like_MBL-fold"/>
</dbReference>
<feature type="domain" description="Beta-Casp" evidence="7">
    <location>
        <begin position="242"/>
        <end position="362"/>
    </location>
</feature>
<keyword evidence="9" id="KW-1185">Reference proteome</keyword>
<evidence type="ECO:0000313" key="9">
    <source>
        <dbReference type="Proteomes" id="UP000256970"/>
    </source>
</evidence>
<feature type="domain" description="Metallo-beta-lactamase" evidence="6">
    <location>
        <begin position="13"/>
        <end position="223"/>
    </location>
</feature>
<dbReference type="InterPro" id="IPR011108">
    <property type="entry name" value="RMMBL"/>
</dbReference>
<dbReference type="InterPro" id="IPR001279">
    <property type="entry name" value="Metallo-B-lactamas"/>
</dbReference>
<evidence type="ECO:0000256" key="3">
    <source>
        <dbReference type="ARBA" id="ARBA00022801"/>
    </source>
</evidence>
<dbReference type="PANTHER" id="PTHR11203">
    <property type="entry name" value="CLEAVAGE AND POLYADENYLATION SPECIFICITY FACTOR FAMILY MEMBER"/>
    <property type="match status" value="1"/>
</dbReference>
<gene>
    <name evidence="8" type="ORF">BQ4739_LOCUS9888</name>
</gene>
<dbReference type="Pfam" id="PF10996">
    <property type="entry name" value="Beta-Casp"/>
    <property type="match status" value="1"/>
</dbReference>
<dbReference type="EMBL" id="FNXT01000939">
    <property type="protein sequence ID" value="SZX69594.1"/>
    <property type="molecule type" value="Genomic_DNA"/>
</dbReference>
<dbReference type="GO" id="GO:0005634">
    <property type="term" value="C:nucleus"/>
    <property type="evidence" value="ECO:0007669"/>
    <property type="project" value="UniProtKB-SubCell"/>
</dbReference>
<comment type="similarity">
    <text evidence="2">Belongs to the metallo-beta-lactamase superfamily. RNA-metabolizing metallo-beta-lactamase-like family. INTS11 subfamily.</text>
</comment>
<evidence type="ECO:0000259" key="7">
    <source>
        <dbReference type="SMART" id="SM01027"/>
    </source>
</evidence>
<comment type="subcellular location">
    <subcellularLocation>
        <location evidence="1">Nucleus</location>
    </subcellularLocation>
</comment>
<dbReference type="InterPro" id="IPR036866">
    <property type="entry name" value="RibonucZ/Hydroxyglut_hydro"/>
</dbReference>
<keyword evidence="4" id="KW-0539">Nucleus</keyword>
<accession>A0A383VXV8</accession>
<evidence type="ECO:0000256" key="2">
    <source>
        <dbReference type="ARBA" id="ARBA00007093"/>
    </source>
</evidence>
<dbReference type="Gene3D" id="3.40.50.10890">
    <property type="match status" value="1"/>
</dbReference>
<dbReference type="Pfam" id="PF16661">
    <property type="entry name" value="Lactamase_B_6"/>
    <property type="match status" value="1"/>
</dbReference>
<organism evidence="8 9">
    <name type="scientific">Tetradesmus obliquus</name>
    <name type="common">Green alga</name>
    <name type="synonym">Acutodesmus obliquus</name>
    <dbReference type="NCBI Taxonomy" id="3088"/>
    <lineage>
        <taxon>Eukaryota</taxon>
        <taxon>Viridiplantae</taxon>
        <taxon>Chlorophyta</taxon>
        <taxon>core chlorophytes</taxon>
        <taxon>Chlorophyceae</taxon>
        <taxon>CS clade</taxon>
        <taxon>Sphaeropleales</taxon>
        <taxon>Scenedesmaceae</taxon>
        <taxon>Tetradesmus</taxon>
    </lineage>
</organism>
<dbReference type="GO" id="GO:0016787">
    <property type="term" value="F:hydrolase activity"/>
    <property type="evidence" value="ECO:0007669"/>
    <property type="project" value="UniProtKB-KW"/>
</dbReference>
<evidence type="ECO:0008006" key="10">
    <source>
        <dbReference type="Google" id="ProtNLM"/>
    </source>
</evidence>
<dbReference type="Pfam" id="PF07521">
    <property type="entry name" value="RMMBL"/>
    <property type="match status" value="1"/>
</dbReference>
<dbReference type="STRING" id="3088.A0A383VXV8"/>
<dbReference type="GO" id="GO:0004521">
    <property type="term" value="F:RNA endonuclease activity"/>
    <property type="evidence" value="ECO:0007669"/>
    <property type="project" value="TreeGrafter"/>
</dbReference>
<evidence type="ECO:0000259" key="6">
    <source>
        <dbReference type="SMART" id="SM00849"/>
    </source>
</evidence>
<feature type="region of interest" description="Disordered" evidence="5">
    <location>
        <begin position="561"/>
        <end position="614"/>
    </location>
</feature>
<dbReference type="PANTHER" id="PTHR11203:SF37">
    <property type="entry name" value="INTEGRATOR COMPLEX SUBUNIT 11"/>
    <property type="match status" value="1"/>
</dbReference>
<feature type="compositionally biased region" description="Low complexity" evidence="5">
    <location>
        <begin position="602"/>
        <end position="612"/>
    </location>
</feature>
<dbReference type="FunFam" id="3.60.15.10:FF:000028">
    <property type="entry name" value="Integrator complex subunit 11 isoform X3"/>
    <property type="match status" value="1"/>
</dbReference>
<dbReference type="GO" id="GO:0016180">
    <property type="term" value="P:snRNA processing"/>
    <property type="evidence" value="ECO:0007669"/>
    <property type="project" value="TreeGrafter"/>
</dbReference>
<dbReference type="InterPro" id="IPR022712">
    <property type="entry name" value="Beta_Casp"/>
</dbReference>
<sequence>MRVLVLGAGQDVGKSCVVVRLGGKTLMFDCGMHLGYQDERRFPDFSLLCPSGDFTAAIDAVFISHFHLDHVGALPYFTEVCGYRGPVFMTYPTRAIAPLMLEDYHKVLLNRPGSGPVFARQHIAACMAKVQLLDLQETVKVCEGCEVTAYAAGHVLGAAILHLRVGGESVVYTGDFNTVPDRHLAGACVGRLQPDLLICESTYATSVRESKVAREGSMMAAVHQAVVSGGKVLIPVFAVGRAQELLLLLDEFWERTQLQVPIYFSAPMAARANQFYRLLLNWASERLKQGPPGSRAAGFGFSRVQQWQPEMLTQPGPCVLFATPGMLQGGTSLEVFKAWAPDSKNLVLLPSYQVAGTLGRRVMLGQRKGLLVDKTSLDVNCKVFYATVSAHADAKGILQLVQQVAPAAALLVHGEPDKMAFMSNKIQSSLGIKCFMPAIGEEVEVSSSGCTPVPTSAQLLRKLPMTVQQLLQQQTKGGSNVAGVGGQGVSAGAAAAGWLQQGDVGQLVQAAMRLAGLNAAADGDGSNPQQQQQLSVSAAARAAQLAPWLELLAAAAQEVRKECPDGAQHPGQQQQSAQHNQQQQQQQAGHETESRGAGSLLQQQQQQQQQQQKELPASSTVATLSQQLHQQLALESQSCILDGVLVVRHLPPEAPAEQQLVQSMQLLPAQEAAAALGLAHHTVKLRSRLKLPAACWDEGAVQKWLEAGGQRIKPVQQLQQQQQQQQQSSVNGAVGLMFVAAVLQTGLPASVAQLVQLEGSSVRLKSICIAVLDAQQYTLVCSWLLQDDALAQQSISLVELAGKSL</sequence>
<evidence type="ECO:0000256" key="1">
    <source>
        <dbReference type="ARBA" id="ARBA00004123"/>
    </source>
</evidence>